<dbReference type="Proteomes" id="UP000196803">
    <property type="component" value="Unassembled WGS sequence"/>
</dbReference>
<dbReference type="RefSeq" id="WP_015906872.1">
    <property type="nucleotide sequence ID" value="NZ_FUZJ01000001.1"/>
</dbReference>
<proteinExistence type="predicted"/>
<sequence>MDNLNIIEEYELHKIEGGNFLREAGKYLDWFSRLLPVIEFAYEFNKGFWDGYYEVAQRDSSFGGGSSRGHGATR</sequence>
<reference evidence="1 2" key="1">
    <citation type="submission" date="2017-05" db="EMBL/GenBank/DDBJ databases">
        <authorList>
            <person name="Varghese N."/>
            <person name="Submissions S."/>
        </authorList>
    </citation>
    <scope>NUCLEOTIDE SEQUENCE [LARGE SCALE GENOMIC DNA]</scope>
    <source>
        <strain evidence="1 2">MACB1020</strain>
    </source>
</reference>
<gene>
    <name evidence="1" type="ORF">SAMN05216240_0002</name>
</gene>
<name>A0ABY1S503_CALBS</name>
<dbReference type="GeneID" id="31771625"/>
<keyword evidence="2" id="KW-1185">Reference proteome</keyword>
<accession>A0ABY1S503</accession>
<evidence type="ECO:0000313" key="1">
    <source>
        <dbReference type="EMBL" id="SMR90790.1"/>
    </source>
</evidence>
<evidence type="ECO:0000313" key="2">
    <source>
        <dbReference type="Proteomes" id="UP000196803"/>
    </source>
</evidence>
<comment type="caution">
    <text evidence="1">The sequence shown here is derived from an EMBL/GenBank/DDBJ whole genome shotgun (WGS) entry which is preliminary data.</text>
</comment>
<organism evidence="1 2">
    <name type="scientific">Caldicellulosiruptor bescii</name>
    <name type="common">Anaerocellum thermophilum</name>
    <dbReference type="NCBI Taxonomy" id="31899"/>
    <lineage>
        <taxon>Bacteria</taxon>
        <taxon>Bacillati</taxon>
        <taxon>Bacillota</taxon>
        <taxon>Bacillota incertae sedis</taxon>
        <taxon>Caldicellulosiruptorales</taxon>
        <taxon>Caldicellulosiruptoraceae</taxon>
        <taxon>Caldicellulosiruptor</taxon>
    </lineage>
</organism>
<dbReference type="EMBL" id="FXXC01000001">
    <property type="protein sequence ID" value="SMR90790.1"/>
    <property type="molecule type" value="Genomic_DNA"/>
</dbReference>
<protein>
    <submittedName>
        <fullName evidence="1">Uncharacterized protein</fullName>
    </submittedName>
</protein>